<dbReference type="AlphaFoldDB" id="A0A6A5VTY0"/>
<proteinExistence type="predicted"/>
<gene>
    <name evidence="2" type="ORF">BU23DRAFT_4400</name>
</gene>
<dbReference type="OrthoDB" id="5153652at2759"/>
<sequence length="155" mass="16399">MATALNATTLYATMFEDMYRLDKEKAAVAGFTVPHQSTEQFWGGGRTSHNCLANGSRDGPRADSLRTEPTTNTPKTSVSMSSEHSFMANSASAPHPPPLAAQPGGTASNAAAQAQVQPGHPSFRRQRASRACETCHARKVSNSHALSAAKSVIMT</sequence>
<feature type="region of interest" description="Disordered" evidence="1">
    <location>
        <begin position="37"/>
        <end position="130"/>
    </location>
</feature>
<protein>
    <submittedName>
        <fullName evidence="2">Uncharacterized protein</fullName>
    </submittedName>
</protein>
<evidence type="ECO:0000313" key="3">
    <source>
        <dbReference type="Proteomes" id="UP000800036"/>
    </source>
</evidence>
<name>A0A6A5VTY0_9PLEO</name>
<feature type="compositionally biased region" description="Polar residues" evidence="1">
    <location>
        <begin position="105"/>
        <end position="116"/>
    </location>
</feature>
<dbReference type="EMBL" id="ML976656">
    <property type="protein sequence ID" value="KAF1980198.1"/>
    <property type="molecule type" value="Genomic_DNA"/>
</dbReference>
<evidence type="ECO:0000313" key="2">
    <source>
        <dbReference type="EMBL" id="KAF1980198.1"/>
    </source>
</evidence>
<reference evidence="2" key="1">
    <citation type="journal article" date="2020" name="Stud. Mycol.">
        <title>101 Dothideomycetes genomes: a test case for predicting lifestyles and emergence of pathogens.</title>
        <authorList>
            <person name="Haridas S."/>
            <person name="Albert R."/>
            <person name="Binder M."/>
            <person name="Bloem J."/>
            <person name="Labutti K."/>
            <person name="Salamov A."/>
            <person name="Andreopoulos B."/>
            <person name="Baker S."/>
            <person name="Barry K."/>
            <person name="Bills G."/>
            <person name="Bluhm B."/>
            <person name="Cannon C."/>
            <person name="Castanera R."/>
            <person name="Culley D."/>
            <person name="Daum C."/>
            <person name="Ezra D."/>
            <person name="Gonzalez J."/>
            <person name="Henrissat B."/>
            <person name="Kuo A."/>
            <person name="Liang C."/>
            <person name="Lipzen A."/>
            <person name="Lutzoni F."/>
            <person name="Magnuson J."/>
            <person name="Mondo S."/>
            <person name="Nolan M."/>
            <person name="Ohm R."/>
            <person name="Pangilinan J."/>
            <person name="Park H.-J."/>
            <person name="Ramirez L."/>
            <person name="Alfaro M."/>
            <person name="Sun H."/>
            <person name="Tritt A."/>
            <person name="Yoshinaga Y."/>
            <person name="Zwiers L.-H."/>
            <person name="Turgeon B."/>
            <person name="Goodwin S."/>
            <person name="Spatafora J."/>
            <person name="Crous P."/>
            <person name="Grigoriev I."/>
        </authorList>
    </citation>
    <scope>NUCLEOTIDE SEQUENCE</scope>
    <source>
        <strain evidence="2">CBS 107.79</strain>
    </source>
</reference>
<keyword evidence="3" id="KW-1185">Reference proteome</keyword>
<feature type="compositionally biased region" description="Polar residues" evidence="1">
    <location>
        <begin position="67"/>
        <end position="84"/>
    </location>
</feature>
<dbReference type="Proteomes" id="UP000800036">
    <property type="component" value="Unassembled WGS sequence"/>
</dbReference>
<organism evidence="2 3">
    <name type="scientific">Bimuria novae-zelandiae CBS 107.79</name>
    <dbReference type="NCBI Taxonomy" id="1447943"/>
    <lineage>
        <taxon>Eukaryota</taxon>
        <taxon>Fungi</taxon>
        <taxon>Dikarya</taxon>
        <taxon>Ascomycota</taxon>
        <taxon>Pezizomycotina</taxon>
        <taxon>Dothideomycetes</taxon>
        <taxon>Pleosporomycetidae</taxon>
        <taxon>Pleosporales</taxon>
        <taxon>Massarineae</taxon>
        <taxon>Didymosphaeriaceae</taxon>
        <taxon>Bimuria</taxon>
    </lineage>
</organism>
<evidence type="ECO:0000256" key="1">
    <source>
        <dbReference type="SAM" id="MobiDB-lite"/>
    </source>
</evidence>
<accession>A0A6A5VTY0</accession>